<accession>A0A699K7G7</accession>
<evidence type="ECO:0000256" key="1">
    <source>
        <dbReference type="SAM" id="MobiDB-lite"/>
    </source>
</evidence>
<sequence>MVSKHSRRSSAKKKGNKKPITAKQPKPKPAIEKSSKQAPVPKAKETKETPAKPSLVKPSKMGKVLKIAKEIIDGTEAEAVNALKKFVFVEYPQRSKRLDSFASSEDPTQSCSFQWAPMQQMKVFNHQILWEQERE</sequence>
<dbReference type="AlphaFoldDB" id="A0A699K7G7"/>
<evidence type="ECO:0000313" key="2">
    <source>
        <dbReference type="EMBL" id="GFA77353.1"/>
    </source>
</evidence>
<comment type="caution">
    <text evidence="2">The sequence shown here is derived from an EMBL/GenBank/DDBJ whole genome shotgun (WGS) entry which is preliminary data.</text>
</comment>
<feature type="compositionally biased region" description="Basic residues" evidence="1">
    <location>
        <begin position="1"/>
        <end position="17"/>
    </location>
</feature>
<feature type="region of interest" description="Disordered" evidence="1">
    <location>
        <begin position="1"/>
        <end position="60"/>
    </location>
</feature>
<protein>
    <submittedName>
        <fullName evidence="2">Uncharacterized protein</fullName>
    </submittedName>
</protein>
<gene>
    <name evidence="2" type="ORF">Tci_649325</name>
</gene>
<name>A0A699K7G7_TANCI</name>
<reference evidence="2" key="1">
    <citation type="journal article" date="2019" name="Sci. Rep.">
        <title>Draft genome of Tanacetum cinerariifolium, the natural source of mosquito coil.</title>
        <authorList>
            <person name="Yamashiro T."/>
            <person name="Shiraishi A."/>
            <person name="Satake H."/>
            <person name="Nakayama K."/>
        </authorList>
    </citation>
    <scope>NUCLEOTIDE SEQUENCE</scope>
</reference>
<feature type="non-terminal residue" evidence="2">
    <location>
        <position position="135"/>
    </location>
</feature>
<proteinExistence type="predicted"/>
<dbReference type="EMBL" id="BKCJ010485187">
    <property type="protein sequence ID" value="GFA77353.1"/>
    <property type="molecule type" value="Genomic_DNA"/>
</dbReference>
<organism evidence="2">
    <name type="scientific">Tanacetum cinerariifolium</name>
    <name type="common">Dalmatian daisy</name>
    <name type="synonym">Chrysanthemum cinerariifolium</name>
    <dbReference type="NCBI Taxonomy" id="118510"/>
    <lineage>
        <taxon>Eukaryota</taxon>
        <taxon>Viridiplantae</taxon>
        <taxon>Streptophyta</taxon>
        <taxon>Embryophyta</taxon>
        <taxon>Tracheophyta</taxon>
        <taxon>Spermatophyta</taxon>
        <taxon>Magnoliopsida</taxon>
        <taxon>eudicotyledons</taxon>
        <taxon>Gunneridae</taxon>
        <taxon>Pentapetalae</taxon>
        <taxon>asterids</taxon>
        <taxon>campanulids</taxon>
        <taxon>Asterales</taxon>
        <taxon>Asteraceae</taxon>
        <taxon>Asteroideae</taxon>
        <taxon>Anthemideae</taxon>
        <taxon>Anthemidinae</taxon>
        <taxon>Tanacetum</taxon>
    </lineage>
</organism>